<comment type="caution">
    <text evidence="1">The sequence shown here is derived from an EMBL/GenBank/DDBJ whole genome shotgun (WGS) entry which is preliminary data.</text>
</comment>
<sequence length="46" mass="5145">MHRLMVDRRLRTYYEGAGYAVAGERSKKGNGGSRYGVTLLEKRLGA</sequence>
<proteinExistence type="predicted"/>
<dbReference type="GeneID" id="90929058"/>
<name>A0ABX3XWG2_STRPT</name>
<dbReference type="RefSeq" id="WP_244329614.1">
    <property type="nucleotide sequence ID" value="NZ_BAABSS010000084.1"/>
</dbReference>
<protein>
    <submittedName>
        <fullName evidence="1">Uncharacterized protein</fullName>
    </submittedName>
</protein>
<evidence type="ECO:0000313" key="1">
    <source>
        <dbReference type="EMBL" id="OSY44955.1"/>
    </source>
</evidence>
<gene>
    <name evidence="1" type="ORF">BG653_03555</name>
</gene>
<evidence type="ECO:0000313" key="2">
    <source>
        <dbReference type="Proteomes" id="UP000194225"/>
    </source>
</evidence>
<keyword evidence="2" id="KW-1185">Reference proteome</keyword>
<dbReference type="Proteomes" id="UP000194225">
    <property type="component" value="Unassembled WGS sequence"/>
</dbReference>
<organism evidence="1 2">
    <name type="scientific">Streptomyces platensis</name>
    <dbReference type="NCBI Taxonomy" id="58346"/>
    <lineage>
        <taxon>Bacteria</taxon>
        <taxon>Bacillati</taxon>
        <taxon>Actinomycetota</taxon>
        <taxon>Actinomycetes</taxon>
        <taxon>Kitasatosporales</taxon>
        <taxon>Streptomycetaceae</taxon>
        <taxon>Streptomyces</taxon>
    </lineage>
</organism>
<reference evidence="1 2" key="1">
    <citation type="submission" date="2016-09" db="EMBL/GenBank/DDBJ databases">
        <title>Streptomyces platensis DSM40041, a candidate organism with high potential of specific P450 cytochromes.</title>
        <authorList>
            <person name="Grumaz C."/>
            <person name="Vainshtein Y."/>
            <person name="Kirstahler P."/>
            <person name="Sohn K."/>
        </authorList>
    </citation>
    <scope>NUCLEOTIDE SEQUENCE [LARGE SCALE GENOMIC DNA]</scope>
    <source>
        <strain evidence="1 2">DSM 40041</strain>
    </source>
</reference>
<dbReference type="EMBL" id="MIGA01000022">
    <property type="protein sequence ID" value="OSY44955.1"/>
    <property type="molecule type" value="Genomic_DNA"/>
</dbReference>
<accession>A0ABX3XWG2</accession>